<dbReference type="GO" id="GO:0009055">
    <property type="term" value="F:electron transfer activity"/>
    <property type="evidence" value="ECO:0007669"/>
    <property type="project" value="UniProtKB-UniRule"/>
</dbReference>
<evidence type="ECO:0000256" key="6">
    <source>
        <dbReference type="ARBA" id="ARBA00023004"/>
    </source>
</evidence>
<dbReference type="EMBL" id="MUJZ01027629">
    <property type="protein sequence ID" value="OTF78500.1"/>
    <property type="molecule type" value="Genomic_DNA"/>
</dbReference>
<feature type="binding site" evidence="9">
    <location>
        <position position="205"/>
    </location>
    <ligand>
        <name>[4Fe-4S] cluster</name>
        <dbReference type="ChEBI" id="CHEBI:49883"/>
    </ligand>
</feature>
<feature type="binding site" evidence="9">
    <location>
        <position position="180"/>
    </location>
    <ligand>
        <name>[2Fe-2S] cluster</name>
        <dbReference type="ChEBI" id="CHEBI:190135"/>
    </ligand>
</feature>
<dbReference type="AlphaFoldDB" id="A0A1Y3BC79"/>
<evidence type="ECO:0000256" key="4">
    <source>
        <dbReference type="ARBA" id="ARBA00022490"/>
    </source>
</evidence>
<keyword evidence="5 9" id="KW-0479">Metal-binding</keyword>
<keyword evidence="3 9" id="KW-0004">4Fe-4S</keyword>
<comment type="caution">
    <text evidence="9">Lacks conserved residue(s) required for the propagation of feature annotation.</text>
</comment>
<evidence type="ECO:0000313" key="11">
    <source>
        <dbReference type="EMBL" id="OTF78500.1"/>
    </source>
</evidence>
<feature type="short sequence motif" description="Cx2C motif 2" evidence="9">
    <location>
        <begin position="216"/>
        <end position="219"/>
    </location>
</feature>
<feature type="binding site" evidence="9">
    <location>
        <position position="216"/>
    </location>
    <ligand>
        <name>[4Fe-4S] cluster</name>
        <dbReference type="ChEBI" id="CHEBI:49883"/>
    </ligand>
</feature>
<keyword evidence="12" id="KW-1185">Reference proteome</keyword>
<evidence type="ECO:0000259" key="10">
    <source>
        <dbReference type="Pfam" id="PF05093"/>
    </source>
</evidence>
<keyword evidence="9" id="KW-0001">2Fe-2S</keyword>
<dbReference type="Pfam" id="PF05093">
    <property type="entry name" value="CIAPIN1"/>
    <property type="match status" value="1"/>
</dbReference>
<comment type="subunit">
    <text evidence="9">Monomer.</text>
</comment>
<comment type="caution">
    <text evidence="11">The sequence shown here is derived from an EMBL/GenBank/DDBJ whole genome shotgun (WGS) entry which is preliminary data.</text>
</comment>
<feature type="binding site" evidence="9">
    <location>
        <position position="175"/>
    </location>
    <ligand>
        <name>[2Fe-2S] cluster</name>
        <dbReference type="ChEBI" id="CHEBI:190135"/>
    </ligand>
</feature>
<name>A0A1Y3BC79_EURMA</name>
<dbReference type="GO" id="GO:0051539">
    <property type="term" value="F:4 iron, 4 sulfur cluster binding"/>
    <property type="evidence" value="ECO:0007669"/>
    <property type="project" value="UniProtKB-KW"/>
</dbReference>
<feature type="domain" description="Anamorsin C-terminal" evidence="10">
    <location>
        <begin position="186"/>
        <end position="235"/>
    </location>
</feature>
<dbReference type="PANTHER" id="PTHR13273:SF14">
    <property type="entry name" value="ANAMORSIN"/>
    <property type="match status" value="1"/>
</dbReference>
<evidence type="ECO:0000313" key="12">
    <source>
        <dbReference type="Proteomes" id="UP000194236"/>
    </source>
</evidence>
<organism evidence="11 12">
    <name type="scientific">Euroglyphus maynei</name>
    <name type="common">Mayne's house dust mite</name>
    <dbReference type="NCBI Taxonomy" id="6958"/>
    <lineage>
        <taxon>Eukaryota</taxon>
        <taxon>Metazoa</taxon>
        <taxon>Ecdysozoa</taxon>
        <taxon>Arthropoda</taxon>
        <taxon>Chelicerata</taxon>
        <taxon>Arachnida</taxon>
        <taxon>Acari</taxon>
        <taxon>Acariformes</taxon>
        <taxon>Sarcoptiformes</taxon>
        <taxon>Astigmata</taxon>
        <taxon>Psoroptidia</taxon>
        <taxon>Analgoidea</taxon>
        <taxon>Pyroglyphidae</taxon>
        <taxon>Pyroglyphinae</taxon>
        <taxon>Euroglyphus</taxon>
    </lineage>
</organism>
<evidence type="ECO:0000256" key="1">
    <source>
        <dbReference type="ARBA" id="ARBA00001966"/>
    </source>
</evidence>
<dbReference type="OrthoDB" id="311633at2759"/>
<comment type="similarity">
    <text evidence="2 9">Belongs to the anamorsin family.</text>
</comment>
<dbReference type="InterPro" id="IPR046408">
    <property type="entry name" value="CIAPIN1"/>
</dbReference>
<keyword evidence="6 9" id="KW-0408">Iron</keyword>
<comment type="domain">
    <text evidence="9">The N-terminal domain has structural similarity with S-adenosyl-L-methionine-dependent methyltransferases, but does not bind S-adenosyl-L-methionine. It is required for correct assembly of the 2 Fe-S clusters.</text>
</comment>
<feature type="region of interest" description="Fe-S binding site B" evidence="9">
    <location>
        <begin position="205"/>
        <end position="219"/>
    </location>
</feature>
<dbReference type="HAMAP" id="MF_03115">
    <property type="entry name" value="Anamorsin"/>
    <property type="match status" value="1"/>
</dbReference>
<gene>
    <name evidence="11" type="ORF">BLA29_000032</name>
</gene>
<keyword evidence="7 9" id="KW-0411">Iron-sulfur</keyword>
<protein>
    <recommendedName>
        <fullName evidence="9">Anamorsin homolog</fullName>
    </recommendedName>
    <alternativeName>
        <fullName evidence="9">Fe-S cluster assembly protein DRE2 homolog</fullName>
    </alternativeName>
</protein>
<dbReference type="InterPro" id="IPR007785">
    <property type="entry name" value="Anamorsin"/>
</dbReference>
<evidence type="ECO:0000256" key="3">
    <source>
        <dbReference type="ARBA" id="ARBA00022485"/>
    </source>
</evidence>
<evidence type="ECO:0000256" key="2">
    <source>
        <dbReference type="ARBA" id="ARBA00008169"/>
    </source>
</evidence>
<comment type="cofactor">
    <cofactor evidence="9">
        <name>[2Fe-2S] cluster</name>
        <dbReference type="ChEBI" id="CHEBI:190135"/>
    </cofactor>
</comment>
<comment type="function">
    <text evidence="9">Component of the cytosolic iron-sulfur (Fe-S) protein assembly (CIA) machinery. Required for the maturation of extramitochondrial Fe-S proteins. Part of an electron transfer chain functioning in an early step of cytosolic Fe-S biogenesis, facilitating the de novo assembly of a [4Fe-4S] cluster on the cytosolic Fe-S scaffold complex. Electrons are transferred from NADPH via a FAD- and FMN-containing diflavin oxidoreductase. Together with the diflavin oxidoreductase, also required for the assembly of the diferric tyrosyl radical cofactor of ribonucleotide reductase (RNR), probably by providing electrons for reduction during radical cofactor maturation in the catalytic small subunit.</text>
</comment>
<keyword evidence="8 9" id="KW-0496">Mitochondrion</keyword>
<feature type="binding site" evidence="9">
    <location>
        <position position="219"/>
    </location>
    <ligand>
        <name>[4Fe-4S] cluster</name>
        <dbReference type="ChEBI" id="CHEBI:49883"/>
    </ligand>
</feature>
<comment type="domain">
    <text evidence="9">The twin Cx2C motifs are involved in the recognition by the mitochondrial MIA40-ERV1 disulfide relay system. The formation of 2 disulfide bonds in the Cx2C motifs through dithiol/disulfide exchange reactions effectively traps the protein in the mitochondrial intermembrane space.</text>
</comment>
<dbReference type="GO" id="GO:0016226">
    <property type="term" value="P:iron-sulfur cluster assembly"/>
    <property type="evidence" value="ECO:0007669"/>
    <property type="project" value="UniProtKB-UniRule"/>
</dbReference>
<dbReference type="GO" id="GO:0046872">
    <property type="term" value="F:metal ion binding"/>
    <property type="evidence" value="ECO:0007669"/>
    <property type="project" value="UniProtKB-KW"/>
</dbReference>
<reference evidence="11 12" key="1">
    <citation type="submission" date="2017-03" db="EMBL/GenBank/DDBJ databases">
        <title>Genome Survey of Euroglyphus maynei.</title>
        <authorList>
            <person name="Arlian L.G."/>
            <person name="Morgan M.S."/>
            <person name="Rider S.D."/>
        </authorList>
    </citation>
    <scope>NUCLEOTIDE SEQUENCE [LARGE SCALE GENOMIC DNA]</scope>
    <source>
        <strain evidence="11">Arlian Lab</strain>
        <tissue evidence="11">Whole body</tissue>
    </source>
</reference>
<evidence type="ECO:0000256" key="5">
    <source>
        <dbReference type="ARBA" id="ARBA00022723"/>
    </source>
</evidence>
<feature type="binding site" evidence="9">
    <location>
        <position position="178"/>
    </location>
    <ligand>
        <name>[2Fe-2S] cluster</name>
        <dbReference type="ChEBI" id="CHEBI:190135"/>
    </ligand>
</feature>
<keyword evidence="4 9" id="KW-0963">Cytoplasm</keyword>
<dbReference type="GO" id="GO:0051537">
    <property type="term" value="F:2 iron, 2 sulfur cluster binding"/>
    <property type="evidence" value="ECO:0007669"/>
    <property type="project" value="UniProtKB-UniRule"/>
</dbReference>
<comment type="subcellular location">
    <subcellularLocation>
        <location evidence="9">Cytoplasm</location>
    </subcellularLocation>
    <subcellularLocation>
        <location evidence="9">Mitochondrion intermembrane space</location>
    </subcellularLocation>
</comment>
<comment type="cofactor">
    <cofactor evidence="1 9">
        <name>[4Fe-4S] cluster</name>
        <dbReference type="ChEBI" id="CHEBI:49883"/>
    </cofactor>
</comment>
<proteinExistence type="inferred from homology"/>
<sequence>MDFSDCKECLTVLSLDQSLDEKLLRNSYVSNVCCKSNLKIAINDLPSVEEAYDAIFTVEQSFTDEQLKHLYRLLKPKSAFVIVKSQQVSNLTFLIKSNGFVVDRNESDLITAHKPEYEIGSAVKIDNKKIWTLAADEITDDDLIDDDELLDEQDKMKPKAEDLRVCATTKQRKACANCSCGLKEELENEEMEKIRSNSQNVKSSCGNCYLGDAFRCESCPYRGLPAFKPGEKVTINTNDDL</sequence>
<evidence type="ECO:0000256" key="7">
    <source>
        <dbReference type="ARBA" id="ARBA00023014"/>
    </source>
</evidence>
<feature type="short sequence motif" description="Cx2C motif 1" evidence="9">
    <location>
        <begin position="205"/>
        <end position="208"/>
    </location>
</feature>
<feature type="binding site" evidence="9">
    <location>
        <position position="166"/>
    </location>
    <ligand>
        <name>[2Fe-2S] cluster</name>
        <dbReference type="ChEBI" id="CHEBI:190135"/>
    </ligand>
</feature>
<dbReference type="Proteomes" id="UP000194236">
    <property type="component" value="Unassembled WGS sequence"/>
</dbReference>
<accession>A0A1Y3BC79</accession>
<feature type="binding site" evidence="9">
    <location>
        <position position="208"/>
    </location>
    <ligand>
        <name>[4Fe-4S] cluster</name>
        <dbReference type="ChEBI" id="CHEBI:49883"/>
    </ligand>
</feature>
<comment type="domain">
    <text evidence="9">The C-terminal domain binds 2 Fe-S clusters but is otherwise mostly in an intrinsically disordered conformation.</text>
</comment>
<dbReference type="PANTHER" id="PTHR13273">
    <property type="entry name" value="ANAMORSIN"/>
    <property type="match status" value="1"/>
</dbReference>
<dbReference type="GO" id="GO:0005758">
    <property type="term" value="C:mitochondrial intermembrane space"/>
    <property type="evidence" value="ECO:0007669"/>
    <property type="project" value="UniProtKB-SubCell"/>
</dbReference>
<evidence type="ECO:0000256" key="9">
    <source>
        <dbReference type="HAMAP-Rule" id="MF_03115"/>
    </source>
</evidence>
<evidence type="ECO:0000256" key="8">
    <source>
        <dbReference type="ARBA" id="ARBA00023128"/>
    </source>
</evidence>